<feature type="transmembrane region" description="Helical" evidence="1">
    <location>
        <begin position="81"/>
        <end position="99"/>
    </location>
</feature>
<keyword evidence="1" id="KW-0812">Transmembrane</keyword>
<organism evidence="2 3">
    <name type="scientific">Trueperella bialowiezensis</name>
    <dbReference type="NCBI Taxonomy" id="312285"/>
    <lineage>
        <taxon>Bacteria</taxon>
        <taxon>Bacillati</taxon>
        <taxon>Actinomycetota</taxon>
        <taxon>Actinomycetes</taxon>
        <taxon>Actinomycetales</taxon>
        <taxon>Actinomycetaceae</taxon>
        <taxon>Trueperella</taxon>
    </lineage>
</organism>
<feature type="transmembrane region" description="Helical" evidence="1">
    <location>
        <begin position="40"/>
        <end position="60"/>
    </location>
</feature>
<evidence type="ECO:0000256" key="1">
    <source>
        <dbReference type="SAM" id="Phobius"/>
    </source>
</evidence>
<dbReference type="Proteomes" id="UP000269542">
    <property type="component" value="Chromosome"/>
</dbReference>
<evidence type="ECO:0000313" key="2">
    <source>
        <dbReference type="EMBL" id="VEI13676.1"/>
    </source>
</evidence>
<dbReference type="KEGG" id="tbw:NCTC13354_01397"/>
<accession>A0A3S4Z5X6</accession>
<feature type="transmembrane region" description="Helical" evidence="1">
    <location>
        <begin position="105"/>
        <end position="130"/>
    </location>
</feature>
<dbReference type="RefSeq" id="WP_126416756.1">
    <property type="nucleotide sequence ID" value="NZ_LR134476.1"/>
</dbReference>
<keyword evidence="3" id="KW-1185">Reference proteome</keyword>
<sequence>MNATHPLLARVGAILAVVAVFIFAIGLVATMTPAASSLPAIIAGGAGLALVVAAAYLVLASRRGEPWNEVAEASVAVLRRAALITGLALIGAIIASLALRRTTSALPAIIFGLVGLQAPVALVMAAGYIAKARP</sequence>
<protein>
    <submittedName>
        <fullName evidence="2">Uncharacterized protein</fullName>
    </submittedName>
</protein>
<feature type="transmembrane region" description="Helical" evidence="1">
    <location>
        <begin position="7"/>
        <end position="28"/>
    </location>
</feature>
<keyword evidence="1" id="KW-0472">Membrane</keyword>
<proteinExistence type="predicted"/>
<evidence type="ECO:0000313" key="3">
    <source>
        <dbReference type="Proteomes" id="UP000269542"/>
    </source>
</evidence>
<keyword evidence="1" id="KW-1133">Transmembrane helix</keyword>
<gene>
    <name evidence="2" type="ORF">NCTC13354_01397</name>
</gene>
<name>A0A3S4Z5X6_9ACTO</name>
<dbReference type="AlphaFoldDB" id="A0A3S4Z5X6"/>
<reference evidence="2 3" key="1">
    <citation type="submission" date="2018-12" db="EMBL/GenBank/DDBJ databases">
        <authorList>
            <consortium name="Pathogen Informatics"/>
        </authorList>
    </citation>
    <scope>NUCLEOTIDE SEQUENCE [LARGE SCALE GENOMIC DNA]</scope>
    <source>
        <strain evidence="2 3">NCTC13354</strain>
    </source>
</reference>
<dbReference type="EMBL" id="LR134476">
    <property type="protein sequence ID" value="VEI13676.1"/>
    <property type="molecule type" value="Genomic_DNA"/>
</dbReference>